<accession>A0A4Y7TX99</accession>
<dbReference type="AlphaFoldDB" id="A0A4Y7TX99"/>
<feature type="region of interest" description="Disordered" evidence="1">
    <location>
        <begin position="63"/>
        <end position="96"/>
    </location>
</feature>
<feature type="compositionally biased region" description="Polar residues" evidence="1">
    <location>
        <begin position="66"/>
        <end position="82"/>
    </location>
</feature>
<protein>
    <submittedName>
        <fullName evidence="2">Uncharacterized protein</fullName>
    </submittedName>
</protein>
<evidence type="ECO:0000313" key="2">
    <source>
        <dbReference type="EMBL" id="TEB38189.1"/>
    </source>
</evidence>
<feature type="compositionally biased region" description="Low complexity" evidence="1">
    <location>
        <begin position="83"/>
        <end position="96"/>
    </location>
</feature>
<name>A0A4Y7TX99_COPMI</name>
<organism evidence="2 3">
    <name type="scientific">Coprinellus micaceus</name>
    <name type="common">Glistening ink-cap mushroom</name>
    <name type="synonym">Coprinus micaceus</name>
    <dbReference type="NCBI Taxonomy" id="71717"/>
    <lineage>
        <taxon>Eukaryota</taxon>
        <taxon>Fungi</taxon>
        <taxon>Dikarya</taxon>
        <taxon>Basidiomycota</taxon>
        <taxon>Agaricomycotina</taxon>
        <taxon>Agaricomycetes</taxon>
        <taxon>Agaricomycetidae</taxon>
        <taxon>Agaricales</taxon>
        <taxon>Agaricineae</taxon>
        <taxon>Psathyrellaceae</taxon>
        <taxon>Coprinellus</taxon>
    </lineage>
</organism>
<sequence length="230" mass="24282">MSMSTMSNFINPQSSLCPANGRRTVGDGAAYFDNSEPSVLAVCHLQDNNDIYYYSTTYSGGPGPNALQTEDSPASSPINNTYTSKPLSSSPTSLSFSKSHYHPSRAIPISADSGSDCSSSSSLSGSIDNQDALDFLMTLFPQDGLKALPYAKRVSISAPNLGADFDGVVLELPGKPKTLYVDGKGAPVVNLRESIVAFNLLHSLMYVGGTVVTAPVFKLDPAFVLVGLEI</sequence>
<comment type="caution">
    <text evidence="2">The sequence shown here is derived from an EMBL/GenBank/DDBJ whole genome shotgun (WGS) entry which is preliminary data.</text>
</comment>
<dbReference type="Proteomes" id="UP000298030">
    <property type="component" value="Unassembled WGS sequence"/>
</dbReference>
<evidence type="ECO:0000313" key="3">
    <source>
        <dbReference type="Proteomes" id="UP000298030"/>
    </source>
</evidence>
<keyword evidence="3" id="KW-1185">Reference proteome</keyword>
<evidence type="ECO:0000256" key="1">
    <source>
        <dbReference type="SAM" id="MobiDB-lite"/>
    </source>
</evidence>
<dbReference type="STRING" id="71717.A0A4Y7TX99"/>
<dbReference type="OrthoDB" id="5959761at2759"/>
<reference evidence="2 3" key="1">
    <citation type="journal article" date="2019" name="Nat. Ecol. Evol.">
        <title>Megaphylogeny resolves global patterns of mushroom evolution.</title>
        <authorList>
            <person name="Varga T."/>
            <person name="Krizsan K."/>
            <person name="Foldi C."/>
            <person name="Dima B."/>
            <person name="Sanchez-Garcia M."/>
            <person name="Sanchez-Ramirez S."/>
            <person name="Szollosi G.J."/>
            <person name="Szarkandi J.G."/>
            <person name="Papp V."/>
            <person name="Albert L."/>
            <person name="Andreopoulos W."/>
            <person name="Angelini C."/>
            <person name="Antonin V."/>
            <person name="Barry K.W."/>
            <person name="Bougher N.L."/>
            <person name="Buchanan P."/>
            <person name="Buyck B."/>
            <person name="Bense V."/>
            <person name="Catcheside P."/>
            <person name="Chovatia M."/>
            <person name="Cooper J."/>
            <person name="Damon W."/>
            <person name="Desjardin D."/>
            <person name="Finy P."/>
            <person name="Geml J."/>
            <person name="Haridas S."/>
            <person name="Hughes K."/>
            <person name="Justo A."/>
            <person name="Karasinski D."/>
            <person name="Kautmanova I."/>
            <person name="Kiss B."/>
            <person name="Kocsube S."/>
            <person name="Kotiranta H."/>
            <person name="LaButti K.M."/>
            <person name="Lechner B.E."/>
            <person name="Liimatainen K."/>
            <person name="Lipzen A."/>
            <person name="Lukacs Z."/>
            <person name="Mihaltcheva S."/>
            <person name="Morgado L.N."/>
            <person name="Niskanen T."/>
            <person name="Noordeloos M.E."/>
            <person name="Ohm R.A."/>
            <person name="Ortiz-Santana B."/>
            <person name="Ovrebo C."/>
            <person name="Racz N."/>
            <person name="Riley R."/>
            <person name="Savchenko A."/>
            <person name="Shiryaev A."/>
            <person name="Soop K."/>
            <person name="Spirin V."/>
            <person name="Szebenyi C."/>
            <person name="Tomsovsky M."/>
            <person name="Tulloss R.E."/>
            <person name="Uehling J."/>
            <person name="Grigoriev I.V."/>
            <person name="Vagvolgyi C."/>
            <person name="Papp T."/>
            <person name="Martin F.M."/>
            <person name="Miettinen O."/>
            <person name="Hibbett D.S."/>
            <person name="Nagy L.G."/>
        </authorList>
    </citation>
    <scope>NUCLEOTIDE SEQUENCE [LARGE SCALE GENOMIC DNA]</scope>
    <source>
        <strain evidence="2 3">FP101781</strain>
    </source>
</reference>
<gene>
    <name evidence="2" type="ORF">FA13DRAFT_1761458</name>
</gene>
<proteinExistence type="predicted"/>
<dbReference type="EMBL" id="QPFP01000003">
    <property type="protein sequence ID" value="TEB38189.1"/>
    <property type="molecule type" value="Genomic_DNA"/>
</dbReference>